<proteinExistence type="predicted"/>
<keyword evidence="3" id="KW-0378">Hydrolase</keyword>
<feature type="transmembrane region" description="Helical" evidence="2">
    <location>
        <begin position="32"/>
        <end position="51"/>
    </location>
</feature>
<dbReference type="GO" id="GO:0016787">
    <property type="term" value="F:hydrolase activity"/>
    <property type="evidence" value="ECO:0007669"/>
    <property type="project" value="UniProtKB-KW"/>
</dbReference>
<gene>
    <name evidence="3" type="ORF">AB2L28_19305</name>
</gene>
<keyword evidence="4" id="KW-1185">Reference proteome</keyword>
<reference evidence="3 4" key="1">
    <citation type="submission" date="2024-07" db="EMBL/GenBank/DDBJ databases">
        <authorList>
            <person name="Thanompreechachai J."/>
            <person name="Duangmal K."/>
        </authorList>
    </citation>
    <scope>NUCLEOTIDE SEQUENCE [LARGE SCALE GENOMIC DNA]</scope>
    <source>
        <strain evidence="3 4">TBRC 1896</strain>
    </source>
</reference>
<dbReference type="PANTHER" id="PTHR31616">
    <property type="entry name" value="TREHALASE"/>
    <property type="match status" value="1"/>
</dbReference>
<sequence>MRSRLPDDVAPSLQPASAAARGGTRRHPDRRALLAGTAAGALAAGAAALWWPRSDAGALPGLRGWPGDPDWSAVADQERAWVAAGRVPGVGGAFEAMSRQALVDLRRLLQRNGSGEFPETFIAGPAGAWRYSWPRDGAFAAAAFARTGHLREAVSILAWLRAVQDRSDDGGFEARYDSTGRAPDSRHAQADGAGWAAWAVAEVLTAPGSPFQRPADLDDPGLTPAPLSPLLRRTSVYLLRQTENGARLPSPSSDYWERRERRLTLGTAAVILLGLRHAALVHDHLGMAAAARGLHRAAARQEDVVHAAFAPSGYQRYAESDGDGDGTGPCASTCFLLPPFTTAARPGVLAAWRTYQRDAARPAGGLAPGVGWKDDGISWTPEVSLVASTAAACGRHARAQHWLSWLDAHRAAGGSISEKVLPDGSPAGPAPLGWSAANVLLALDHLDDRWGPSGSPR</sequence>
<keyword evidence="2" id="KW-0812">Transmembrane</keyword>
<protein>
    <submittedName>
        <fullName evidence="3">Glycoside hydrolase family 15</fullName>
    </submittedName>
</protein>
<dbReference type="Proteomes" id="UP001566476">
    <property type="component" value="Unassembled WGS sequence"/>
</dbReference>
<feature type="region of interest" description="Disordered" evidence="1">
    <location>
        <begin position="1"/>
        <end position="27"/>
    </location>
</feature>
<dbReference type="SUPFAM" id="SSF48208">
    <property type="entry name" value="Six-hairpin glycosidases"/>
    <property type="match status" value="1"/>
</dbReference>
<evidence type="ECO:0000313" key="3">
    <source>
        <dbReference type="EMBL" id="MEZ0494390.1"/>
    </source>
</evidence>
<keyword evidence="2" id="KW-1133">Transmembrane helix</keyword>
<dbReference type="PROSITE" id="PS51318">
    <property type="entry name" value="TAT"/>
    <property type="match status" value="1"/>
</dbReference>
<name>A0ABV4I6S3_9ACTN</name>
<dbReference type="InterPro" id="IPR012341">
    <property type="entry name" value="6hp_glycosidase-like_sf"/>
</dbReference>
<dbReference type="InterPro" id="IPR006311">
    <property type="entry name" value="TAT_signal"/>
</dbReference>
<evidence type="ECO:0000313" key="4">
    <source>
        <dbReference type="Proteomes" id="UP001566476"/>
    </source>
</evidence>
<comment type="caution">
    <text evidence="3">The sequence shown here is derived from an EMBL/GenBank/DDBJ whole genome shotgun (WGS) entry which is preliminary data.</text>
</comment>
<organism evidence="3 4">
    <name type="scientific">Kineococcus mangrovi</name>
    <dbReference type="NCBI Taxonomy" id="1660183"/>
    <lineage>
        <taxon>Bacteria</taxon>
        <taxon>Bacillati</taxon>
        <taxon>Actinomycetota</taxon>
        <taxon>Actinomycetes</taxon>
        <taxon>Kineosporiales</taxon>
        <taxon>Kineosporiaceae</taxon>
        <taxon>Kineococcus</taxon>
    </lineage>
</organism>
<dbReference type="InterPro" id="IPR008928">
    <property type="entry name" value="6-hairpin_glycosidase_sf"/>
</dbReference>
<evidence type="ECO:0000256" key="1">
    <source>
        <dbReference type="SAM" id="MobiDB-lite"/>
    </source>
</evidence>
<accession>A0ABV4I6S3</accession>
<dbReference type="Gene3D" id="1.50.10.10">
    <property type="match status" value="1"/>
</dbReference>
<evidence type="ECO:0000256" key="2">
    <source>
        <dbReference type="SAM" id="Phobius"/>
    </source>
</evidence>
<dbReference type="PANTHER" id="PTHR31616:SF0">
    <property type="entry name" value="GLUCAN 1,4-ALPHA-GLUCOSIDASE"/>
    <property type="match status" value="1"/>
</dbReference>
<keyword evidence="2" id="KW-0472">Membrane</keyword>
<dbReference type="RefSeq" id="WP_370720623.1">
    <property type="nucleotide sequence ID" value="NZ_JBGGTQ010000011.1"/>
</dbReference>
<dbReference type="EMBL" id="JBGGTQ010000011">
    <property type="protein sequence ID" value="MEZ0494390.1"/>
    <property type="molecule type" value="Genomic_DNA"/>
</dbReference>